<proteinExistence type="predicted"/>
<feature type="compositionally biased region" description="Basic and acidic residues" evidence="3">
    <location>
        <begin position="448"/>
        <end position="466"/>
    </location>
</feature>
<evidence type="ECO:0000313" key="5">
    <source>
        <dbReference type="EMBL" id="OAA68606.1"/>
    </source>
</evidence>
<accession>A0A168ADM6</accession>
<feature type="compositionally biased region" description="Low complexity" evidence="3">
    <location>
        <begin position="24"/>
        <end position="40"/>
    </location>
</feature>
<evidence type="ECO:0000259" key="4">
    <source>
        <dbReference type="PROSITE" id="PS50102"/>
    </source>
</evidence>
<protein>
    <submittedName>
        <fullName evidence="5">Rnp domain containing protein</fullName>
    </submittedName>
</protein>
<feature type="compositionally biased region" description="Low complexity" evidence="3">
    <location>
        <begin position="67"/>
        <end position="82"/>
    </location>
</feature>
<dbReference type="GO" id="GO:0003729">
    <property type="term" value="F:mRNA binding"/>
    <property type="evidence" value="ECO:0007669"/>
    <property type="project" value="InterPro"/>
</dbReference>
<dbReference type="InterPro" id="IPR035979">
    <property type="entry name" value="RBD_domain_sf"/>
</dbReference>
<feature type="domain" description="RRM" evidence="4">
    <location>
        <begin position="340"/>
        <end position="418"/>
    </location>
</feature>
<evidence type="ECO:0000256" key="3">
    <source>
        <dbReference type="SAM" id="MobiDB-lite"/>
    </source>
</evidence>
<dbReference type="Pfam" id="PF00076">
    <property type="entry name" value="RRM_1"/>
    <property type="match status" value="1"/>
</dbReference>
<feature type="compositionally biased region" description="Pro residues" evidence="3">
    <location>
        <begin position="14"/>
        <end position="23"/>
    </location>
</feature>
<feature type="compositionally biased region" description="Low complexity" evidence="3">
    <location>
        <begin position="47"/>
        <end position="59"/>
    </location>
</feature>
<reference evidence="5 6" key="1">
    <citation type="journal article" date="2016" name="Genome Biol. Evol.">
        <title>Divergent and convergent evolution of fungal pathogenicity.</title>
        <authorList>
            <person name="Shang Y."/>
            <person name="Xiao G."/>
            <person name="Zheng P."/>
            <person name="Cen K."/>
            <person name="Zhan S."/>
            <person name="Wang C."/>
        </authorList>
    </citation>
    <scope>NUCLEOTIDE SEQUENCE [LARGE SCALE GENOMIC DNA]</scope>
    <source>
        <strain evidence="5 6">RCEF 264</strain>
    </source>
</reference>
<organism evidence="5 6">
    <name type="scientific">Niveomyces insectorum RCEF 264</name>
    <dbReference type="NCBI Taxonomy" id="1081102"/>
    <lineage>
        <taxon>Eukaryota</taxon>
        <taxon>Fungi</taxon>
        <taxon>Dikarya</taxon>
        <taxon>Ascomycota</taxon>
        <taxon>Pezizomycotina</taxon>
        <taxon>Sordariomycetes</taxon>
        <taxon>Hypocreomycetidae</taxon>
        <taxon>Hypocreales</taxon>
        <taxon>Cordycipitaceae</taxon>
        <taxon>Niveomyces</taxon>
    </lineage>
</organism>
<evidence type="ECO:0000313" key="6">
    <source>
        <dbReference type="Proteomes" id="UP000076874"/>
    </source>
</evidence>
<evidence type="ECO:0000256" key="1">
    <source>
        <dbReference type="ARBA" id="ARBA00022884"/>
    </source>
</evidence>
<dbReference type="PROSITE" id="PS50102">
    <property type="entry name" value="RRM"/>
    <property type="match status" value="1"/>
</dbReference>
<keyword evidence="1 2" id="KW-0694">RNA-binding</keyword>
<dbReference type="InterPro" id="IPR000504">
    <property type="entry name" value="RRM_dom"/>
</dbReference>
<feature type="region of interest" description="Disordered" evidence="3">
    <location>
        <begin position="1"/>
        <end position="82"/>
    </location>
</feature>
<feature type="region of interest" description="Disordered" evidence="3">
    <location>
        <begin position="287"/>
        <end position="323"/>
    </location>
</feature>
<gene>
    <name evidence="5" type="ORF">SPI_00801</name>
</gene>
<comment type="caution">
    <text evidence="5">The sequence shown here is derived from an EMBL/GenBank/DDBJ whole genome shotgun (WGS) entry which is preliminary data.</text>
</comment>
<dbReference type="OrthoDB" id="1749473at2759"/>
<evidence type="ECO:0000256" key="2">
    <source>
        <dbReference type="PROSITE-ProRule" id="PRU00176"/>
    </source>
</evidence>
<dbReference type="Gene3D" id="3.30.70.330">
    <property type="match status" value="1"/>
</dbReference>
<dbReference type="InterPro" id="IPR012677">
    <property type="entry name" value="Nucleotide-bd_a/b_plait_sf"/>
</dbReference>
<feature type="region of interest" description="Disordered" evidence="3">
    <location>
        <begin position="423"/>
        <end position="507"/>
    </location>
</feature>
<dbReference type="PANTHER" id="PTHR47640">
    <property type="entry name" value="TRNA SELENOCYSTEINE 1-ASSOCIATED PROTEIN 1-RELATED-RELATED"/>
    <property type="match status" value="1"/>
</dbReference>
<dbReference type="InterPro" id="IPR050825">
    <property type="entry name" value="RBM42_RBP45_47-like"/>
</dbReference>
<dbReference type="SUPFAM" id="SSF54928">
    <property type="entry name" value="RNA-binding domain, RBD"/>
    <property type="match status" value="1"/>
</dbReference>
<dbReference type="AlphaFoldDB" id="A0A168ADM6"/>
<dbReference type="STRING" id="1081102.A0A168ADM6"/>
<dbReference type="EMBL" id="AZHD01000001">
    <property type="protein sequence ID" value="OAA68606.1"/>
    <property type="molecule type" value="Genomic_DNA"/>
</dbReference>
<sequence>MSSSGAPGVSSPHPSLPARPPPSSAVSASSAPPSTYTPTVSAPPYPASASTTPTATYGPTAPPPTALPSHLPSTQPTTTYYGGATASASTAASAYASATSQPQQTSQPRLAYSRTYAPVGAGRGRGAGTGFSAGYNGTNTSNYNYNNAAYPQQPQTQQTYGPQLGPQAGPTTYGPQYGPSVVAAAPPHIRNPFPAPQPQYGRGGGGYAGQDGYKASSYASWQSGYDASAAAAGAGGAAGGYQHHAGAGRGASAGPGTYYGPAATPGGGAAMAASPMYAGTPVTYGPDGVPMPAAEGGPGAAQDGTNDGSQPPERHQTVYRSGGGKTWTDDTLLEWDPSHLRLFVGNLAGEVTDETLLKAFSRWKSVQKAAVKRDKWTKKSRGYGFVSFSDADDFFQAAKEMNGKYIGSHPVVVRKSKTDIKVSAYKDETNKRGKKGGSSTHAHGAAKPKSDAAAHDTIHGNNDNKKRNAGSGSDVFGKRDPYEPAMGPVSTGVHKHGKTKGGLKLLG</sequence>
<keyword evidence="6" id="KW-1185">Reference proteome</keyword>
<name>A0A168ADM6_9HYPO</name>
<dbReference type="Proteomes" id="UP000076874">
    <property type="component" value="Unassembled WGS sequence"/>
</dbReference>
<dbReference type="PANTHER" id="PTHR47640:SF11">
    <property type="entry name" value="RNA-BINDING PROTEIN 42"/>
    <property type="match status" value="1"/>
</dbReference>
<dbReference type="SMART" id="SM00360">
    <property type="entry name" value="RRM"/>
    <property type="match status" value="1"/>
</dbReference>